<accession>A0A8C0B9P3</accession>
<proteinExistence type="predicted"/>
<keyword evidence="4" id="KW-1185">Reference proteome</keyword>
<keyword evidence="1" id="KW-0175">Coiled coil</keyword>
<organism evidence="3 4">
    <name type="scientific">Buteo japonicus</name>
    <dbReference type="NCBI Taxonomy" id="224669"/>
    <lineage>
        <taxon>Eukaryota</taxon>
        <taxon>Metazoa</taxon>
        <taxon>Chordata</taxon>
        <taxon>Craniata</taxon>
        <taxon>Vertebrata</taxon>
        <taxon>Euteleostomi</taxon>
        <taxon>Archelosauria</taxon>
        <taxon>Archosauria</taxon>
        <taxon>Dinosauria</taxon>
        <taxon>Saurischia</taxon>
        <taxon>Theropoda</taxon>
        <taxon>Coelurosauria</taxon>
        <taxon>Aves</taxon>
        <taxon>Neognathae</taxon>
        <taxon>Neoaves</taxon>
        <taxon>Telluraves</taxon>
        <taxon>Accipitrimorphae</taxon>
        <taxon>Accipitriformes</taxon>
        <taxon>Accipitridae</taxon>
        <taxon>Accipitrinae</taxon>
        <taxon>Buteo</taxon>
    </lineage>
</organism>
<evidence type="ECO:0000256" key="1">
    <source>
        <dbReference type="SAM" id="Coils"/>
    </source>
</evidence>
<dbReference type="AlphaFoldDB" id="A0A8C0B9P3"/>
<dbReference type="Ensembl" id="ENSBJAT00000013815.1">
    <property type="protein sequence ID" value="ENSBJAP00000013450.1"/>
    <property type="gene ID" value="ENSBJAG00000008987.1"/>
</dbReference>
<evidence type="ECO:0000313" key="3">
    <source>
        <dbReference type="Ensembl" id="ENSBJAP00000013450.1"/>
    </source>
</evidence>
<sequence length="95" mass="10685">MGLGTPLASPAPPGTRQLHIPAPERPQAAGREQRLRPEPGRDDSHMPSDLTPEECQELENIRRRKQELLADIQRLKDEIAEVTNEIENLGSTEER</sequence>
<name>A0A8C0B9P3_9AVES</name>
<feature type="compositionally biased region" description="Basic and acidic residues" evidence="2">
    <location>
        <begin position="31"/>
        <end position="46"/>
    </location>
</feature>
<feature type="region of interest" description="Disordered" evidence="2">
    <location>
        <begin position="1"/>
        <end position="54"/>
    </location>
</feature>
<evidence type="ECO:0008006" key="5">
    <source>
        <dbReference type="Google" id="ProtNLM"/>
    </source>
</evidence>
<reference evidence="3" key="1">
    <citation type="submission" date="2025-08" db="UniProtKB">
        <authorList>
            <consortium name="Ensembl"/>
        </authorList>
    </citation>
    <scope>IDENTIFICATION</scope>
</reference>
<evidence type="ECO:0000313" key="4">
    <source>
        <dbReference type="Proteomes" id="UP000694555"/>
    </source>
</evidence>
<evidence type="ECO:0000256" key="2">
    <source>
        <dbReference type="SAM" id="MobiDB-lite"/>
    </source>
</evidence>
<reference evidence="3" key="2">
    <citation type="submission" date="2025-09" db="UniProtKB">
        <authorList>
            <consortium name="Ensembl"/>
        </authorList>
    </citation>
    <scope>IDENTIFICATION</scope>
</reference>
<feature type="coiled-coil region" evidence="1">
    <location>
        <begin position="55"/>
        <end position="92"/>
    </location>
</feature>
<protein>
    <recommendedName>
        <fullName evidence="5">Cytohesin-1</fullName>
    </recommendedName>
</protein>
<dbReference type="Proteomes" id="UP000694555">
    <property type="component" value="Unplaced"/>
</dbReference>